<protein>
    <submittedName>
        <fullName evidence="2">GNAT family N-acetyltransferase</fullName>
    </submittedName>
</protein>
<feature type="domain" description="N-acetyltransferase" evidence="1">
    <location>
        <begin position="3"/>
        <end position="145"/>
    </location>
</feature>
<dbReference type="Pfam" id="PF00583">
    <property type="entry name" value="Acetyltransf_1"/>
    <property type="match status" value="1"/>
</dbReference>
<evidence type="ECO:0000313" key="2">
    <source>
        <dbReference type="EMBL" id="RRJ61733.1"/>
    </source>
</evidence>
<dbReference type="PANTHER" id="PTHR13355:SF11">
    <property type="entry name" value="GLUCOSAMINE 6-PHOSPHATE N-ACETYLTRANSFERASE"/>
    <property type="match status" value="1"/>
</dbReference>
<dbReference type="EMBL" id="RRCN01000001">
    <property type="protein sequence ID" value="RRJ61733.1"/>
    <property type="molecule type" value="Genomic_DNA"/>
</dbReference>
<dbReference type="Gene3D" id="3.40.630.30">
    <property type="match status" value="1"/>
</dbReference>
<sequence>MQYFIRRAELKDIEYLSDLFHDFIGKDSNKDKMKKQLKTINENSNYFVAVADNSNKVIGTAMGVICYDLVGECGTFMLVENVVVAPDYQGYGVGKALMNCLESFGADNQCKYVILVSESEREGSHEFYKAIGYTTDQKGFKKKLK</sequence>
<proteinExistence type="predicted"/>
<dbReference type="CDD" id="cd04301">
    <property type="entry name" value="NAT_SF"/>
    <property type="match status" value="1"/>
</dbReference>
<dbReference type="InterPro" id="IPR039143">
    <property type="entry name" value="GNPNAT1-like"/>
</dbReference>
<reference evidence="2 3" key="1">
    <citation type="submission" date="2018-11" db="EMBL/GenBank/DDBJ databases">
        <title>Genome sequencing of Paenibacillus sp. KCOM 3021 (= ChDC PVNT-B20).</title>
        <authorList>
            <person name="Kook J.-K."/>
            <person name="Park S.-N."/>
            <person name="Lim Y.K."/>
        </authorList>
    </citation>
    <scope>NUCLEOTIDE SEQUENCE [LARGE SCALE GENOMIC DNA]</scope>
    <source>
        <strain evidence="2 3">KCOM 3021</strain>
    </source>
</reference>
<dbReference type="OrthoDB" id="9789603at2"/>
<dbReference type="GO" id="GO:0004343">
    <property type="term" value="F:glucosamine 6-phosphate N-acetyltransferase activity"/>
    <property type="evidence" value="ECO:0007669"/>
    <property type="project" value="TreeGrafter"/>
</dbReference>
<dbReference type="SUPFAM" id="SSF55729">
    <property type="entry name" value="Acyl-CoA N-acyltransferases (Nat)"/>
    <property type="match status" value="1"/>
</dbReference>
<organism evidence="2 3">
    <name type="scientific">Paenibacillus oralis</name>
    <dbReference type="NCBI Taxonomy" id="2490856"/>
    <lineage>
        <taxon>Bacteria</taxon>
        <taxon>Bacillati</taxon>
        <taxon>Bacillota</taxon>
        <taxon>Bacilli</taxon>
        <taxon>Bacillales</taxon>
        <taxon>Paenibacillaceae</taxon>
        <taxon>Paenibacillus</taxon>
    </lineage>
</organism>
<dbReference type="PROSITE" id="PS51186">
    <property type="entry name" value="GNAT"/>
    <property type="match status" value="1"/>
</dbReference>
<dbReference type="InterPro" id="IPR000182">
    <property type="entry name" value="GNAT_dom"/>
</dbReference>
<dbReference type="AlphaFoldDB" id="A0A3P3TZN7"/>
<keyword evidence="2" id="KW-0808">Transferase</keyword>
<dbReference type="InterPro" id="IPR016181">
    <property type="entry name" value="Acyl_CoA_acyltransferase"/>
</dbReference>
<keyword evidence="3" id="KW-1185">Reference proteome</keyword>
<dbReference type="RefSeq" id="WP_128629662.1">
    <property type="nucleotide sequence ID" value="NZ_RRCN01000001.1"/>
</dbReference>
<name>A0A3P3TZN7_9BACL</name>
<gene>
    <name evidence="2" type="ORF">EHV15_01140</name>
</gene>
<evidence type="ECO:0000259" key="1">
    <source>
        <dbReference type="PROSITE" id="PS51186"/>
    </source>
</evidence>
<accession>A0A3P3TZN7</accession>
<evidence type="ECO:0000313" key="3">
    <source>
        <dbReference type="Proteomes" id="UP000267017"/>
    </source>
</evidence>
<dbReference type="Proteomes" id="UP000267017">
    <property type="component" value="Unassembled WGS sequence"/>
</dbReference>
<dbReference type="PANTHER" id="PTHR13355">
    <property type="entry name" value="GLUCOSAMINE 6-PHOSPHATE N-ACETYLTRANSFERASE"/>
    <property type="match status" value="1"/>
</dbReference>
<comment type="caution">
    <text evidence="2">The sequence shown here is derived from an EMBL/GenBank/DDBJ whole genome shotgun (WGS) entry which is preliminary data.</text>
</comment>